<dbReference type="OrthoDB" id="9809003at2"/>
<evidence type="ECO:0000313" key="3">
    <source>
        <dbReference type="EMBL" id="QBH14082.1"/>
    </source>
</evidence>
<dbReference type="NCBIfam" id="TIGR01439">
    <property type="entry name" value="lp_hng_hel_AbrB"/>
    <property type="match status" value="1"/>
</dbReference>
<dbReference type="Gene3D" id="2.10.260.10">
    <property type="match status" value="1"/>
</dbReference>
<accession>A0A328FF34</accession>
<dbReference type="Proteomes" id="UP000293902">
    <property type="component" value="Chromosome"/>
</dbReference>
<reference evidence="3 6" key="2">
    <citation type="submission" date="2019-02" db="EMBL/GenBank/DDBJ databases">
        <title>Complete genome sequence of Desulfobacter hydrogenophilus AcRS1.</title>
        <authorList>
            <person name="Marietou A."/>
            <person name="Lund M.B."/>
            <person name="Marshall I.P.G."/>
            <person name="Schreiber L."/>
            <person name="Jorgensen B."/>
        </authorList>
    </citation>
    <scope>NUCLEOTIDE SEQUENCE [LARGE SCALE GENOMIC DNA]</scope>
    <source>
        <strain evidence="3 6">AcRS1</strain>
    </source>
</reference>
<evidence type="ECO:0000313" key="5">
    <source>
        <dbReference type="Proteomes" id="UP000248798"/>
    </source>
</evidence>
<dbReference type="Pfam" id="PF04014">
    <property type="entry name" value="MazE_antitoxin"/>
    <property type="match status" value="1"/>
</dbReference>
<dbReference type="GO" id="GO:0003677">
    <property type="term" value="F:DNA binding"/>
    <property type="evidence" value="ECO:0007669"/>
    <property type="project" value="UniProtKB-UniRule"/>
</dbReference>
<dbReference type="SUPFAM" id="SSF89447">
    <property type="entry name" value="AbrB/MazE/MraZ-like"/>
    <property type="match status" value="1"/>
</dbReference>
<gene>
    <name evidence="4" type="ORF">DO021_12755</name>
    <name evidence="3" type="ORF">EYB58_14820</name>
</gene>
<dbReference type="InterPro" id="IPR007159">
    <property type="entry name" value="SpoVT-AbrB_dom"/>
</dbReference>
<dbReference type="EMBL" id="QLNI01000024">
    <property type="protein sequence ID" value="RAM01643.1"/>
    <property type="molecule type" value="Genomic_DNA"/>
</dbReference>
<evidence type="ECO:0000313" key="6">
    <source>
        <dbReference type="Proteomes" id="UP000293902"/>
    </source>
</evidence>
<dbReference type="PROSITE" id="PS51740">
    <property type="entry name" value="SPOVT_ABRB"/>
    <property type="match status" value="1"/>
</dbReference>
<evidence type="ECO:0000256" key="1">
    <source>
        <dbReference type="PROSITE-ProRule" id="PRU01076"/>
    </source>
</evidence>
<name>A0A328FF34_9BACT</name>
<dbReference type="InterPro" id="IPR037914">
    <property type="entry name" value="SpoVT-AbrB_sf"/>
</dbReference>
<proteinExistence type="predicted"/>
<evidence type="ECO:0000313" key="4">
    <source>
        <dbReference type="EMBL" id="RAM01643.1"/>
    </source>
</evidence>
<dbReference type="RefSeq" id="WP_111957249.1">
    <property type="nucleotide sequence ID" value="NZ_CP036313.1"/>
</dbReference>
<evidence type="ECO:0000259" key="2">
    <source>
        <dbReference type="PROSITE" id="PS51740"/>
    </source>
</evidence>
<sequence>MIVTIDKRGSISLPVAIRKELGITHGSHLELTIKPGGALVLQPVEFYKTIRLNASGLEKLKDARSSEECRLPDWFEEERDNAGVDSE</sequence>
<dbReference type="EMBL" id="CP036313">
    <property type="protein sequence ID" value="QBH14082.1"/>
    <property type="molecule type" value="Genomic_DNA"/>
</dbReference>
<protein>
    <submittedName>
        <fullName evidence="3">AbrB/MazE/SpoVT family DNA-binding domain-containing protein</fullName>
    </submittedName>
</protein>
<reference evidence="4 5" key="1">
    <citation type="submission" date="2018-06" db="EMBL/GenBank/DDBJ databases">
        <title>Complete Genome Sequence of Desulfobacter hydrogenophilus (DSM3380).</title>
        <authorList>
            <person name="Marietou A."/>
            <person name="Schreiber L."/>
            <person name="Marshall I."/>
            <person name="Jorgensen B."/>
        </authorList>
    </citation>
    <scope>NUCLEOTIDE SEQUENCE [LARGE SCALE GENOMIC DNA]</scope>
    <source>
        <strain evidence="4 5">DSM 3380</strain>
    </source>
</reference>
<dbReference type="SMART" id="SM00966">
    <property type="entry name" value="SpoVT_AbrB"/>
    <property type="match status" value="1"/>
</dbReference>
<dbReference type="Proteomes" id="UP000248798">
    <property type="component" value="Unassembled WGS sequence"/>
</dbReference>
<keyword evidence="6" id="KW-1185">Reference proteome</keyword>
<feature type="domain" description="SpoVT-AbrB" evidence="2">
    <location>
        <begin position="1"/>
        <end position="46"/>
    </location>
</feature>
<dbReference type="AlphaFoldDB" id="A0A328FF34"/>
<keyword evidence="1 3" id="KW-0238">DNA-binding</keyword>
<organism evidence="4 5">
    <name type="scientific">Desulfobacter hydrogenophilus</name>
    <dbReference type="NCBI Taxonomy" id="2291"/>
    <lineage>
        <taxon>Bacteria</taxon>
        <taxon>Pseudomonadati</taxon>
        <taxon>Thermodesulfobacteriota</taxon>
        <taxon>Desulfobacteria</taxon>
        <taxon>Desulfobacterales</taxon>
        <taxon>Desulfobacteraceae</taxon>
        <taxon>Desulfobacter</taxon>
    </lineage>
</organism>